<comment type="caution">
    <text evidence="1">The sequence shown here is derived from an EMBL/GenBank/DDBJ whole genome shotgun (WGS) entry which is preliminary data.</text>
</comment>
<dbReference type="EMBL" id="LCNM01000002">
    <property type="protein sequence ID" value="KKU56915.1"/>
    <property type="molecule type" value="Genomic_DNA"/>
</dbReference>
<dbReference type="AlphaFoldDB" id="A0A0G1UGT3"/>
<evidence type="ECO:0000313" key="1">
    <source>
        <dbReference type="EMBL" id="KKU56915.1"/>
    </source>
</evidence>
<organism evidence="1 2">
    <name type="scientific">Candidatus Amesbacteria bacterium GW2011_GWA2_47_11</name>
    <dbReference type="NCBI Taxonomy" id="1618357"/>
    <lineage>
        <taxon>Bacteria</taxon>
        <taxon>Candidatus Amesiibacteriota</taxon>
    </lineage>
</organism>
<name>A0A0G1UGT3_9BACT</name>
<dbReference type="Proteomes" id="UP000034607">
    <property type="component" value="Unassembled WGS sequence"/>
</dbReference>
<sequence>MVASIVVGSLWAAYVDRHTYTDEGSGAKGFVVGTNGRPLVPGSREMKSYCGDTGITQEEVVANNLGVTGSAQRLAQLQGLDNVPGAYLKSSPKNRSGSGDDFLGWL</sequence>
<accession>A0A0G1UGT3</accession>
<protein>
    <submittedName>
        <fullName evidence="1">Uncharacterized protein</fullName>
    </submittedName>
</protein>
<gene>
    <name evidence="1" type="ORF">UX78_C0002G0095</name>
</gene>
<proteinExistence type="predicted"/>
<evidence type="ECO:0000313" key="2">
    <source>
        <dbReference type="Proteomes" id="UP000034607"/>
    </source>
</evidence>
<reference evidence="1 2" key="1">
    <citation type="journal article" date="2015" name="Nature">
        <title>rRNA introns, odd ribosomes, and small enigmatic genomes across a large radiation of phyla.</title>
        <authorList>
            <person name="Brown C.T."/>
            <person name="Hug L.A."/>
            <person name="Thomas B.C."/>
            <person name="Sharon I."/>
            <person name="Castelle C.J."/>
            <person name="Singh A."/>
            <person name="Wilkins M.J."/>
            <person name="Williams K.H."/>
            <person name="Banfield J.F."/>
        </authorList>
    </citation>
    <scope>NUCLEOTIDE SEQUENCE [LARGE SCALE GENOMIC DNA]</scope>
</reference>